<dbReference type="PANTHER" id="PTHR43857:SF1">
    <property type="entry name" value="YJGH FAMILY PROTEIN"/>
    <property type="match status" value="1"/>
</dbReference>
<dbReference type="SUPFAM" id="SSF55298">
    <property type="entry name" value="YjgF-like"/>
    <property type="match status" value="1"/>
</dbReference>
<dbReference type="InterPro" id="IPR035959">
    <property type="entry name" value="RutC-like_sf"/>
</dbReference>
<dbReference type="AlphaFoldDB" id="A0A4P7D107"/>
<dbReference type="Gene3D" id="3.30.1330.40">
    <property type="entry name" value="RutC-like"/>
    <property type="match status" value="1"/>
</dbReference>
<name>A0A4P7D107_9BURK</name>
<accession>A0A4P7D107</accession>
<reference evidence="1 2" key="1">
    <citation type="submission" date="2019-03" db="EMBL/GenBank/DDBJ databases">
        <title>Paraburkholderia sp. 7MH5, isolated from subtropical forest soil.</title>
        <authorList>
            <person name="Gao Z.-H."/>
            <person name="Qiu L.-H."/>
        </authorList>
    </citation>
    <scope>NUCLEOTIDE SEQUENCE [LARGE SCALE GENOMIC DNA]</scope>
    <source>
        <strain evidence="1 2">7MH5</strain>
    </source>
</reference>
<sequence length="143" mass="15648">MEHSMNTTKKPTDSILTPEGWTWQDEHAFVQGRVVPAGARTIYVAGQASVDPKGKVLHAGDMGAQIVQCFANLETVLAEAGATLANVVRVMYLTPHMKAFFAVEQVLNHYLLERNCYPTSVLLGVQTLADPDFMFEVEAIAVV</sequence>
<keyword evidence="2" id="KW-1185">Reference proteome</keyword>
<dbReference type="Pfam" id="PF01042">
    <property type="entry name" value="Ribonuc_L-PSP"/>
    <property type="match status" value="1"/>
</dbReference>
<dbReference type="PANTHER" id="PTHR43857">
    <property type="entry name" value="BLR7761 PROTEIN"/>
    <property type="match status" value="1"/>
</dbReference>
<evidence type="ECO:0000313" key="2">
    <source>
        <dbReference type="Proteomes" id="UP000295727"/>
    </source>
</evidence>
<protein>
    <submittedName>
        <fullName evidence="1">RidA family protein</fullName>
    </submittedName>
</protein>
<gene>
    <name evidence="1" type="ORF">E1956_30405</name>
</gene>
<proteinExistence type="predicted"/>
<dbReference type="EMBL" id="CP038150">
    <property type="protein sequence ID" value="QBR01498.1"/>
    <property type="molecule type" value="Genomic_DNA"/>
</dbReference>
<organism evidence="1 2">
    <name type="scientific">Paraburkholderia pallida</name>
    <dbReference type="NCBI Taxonomy" id="2547399"/>
    <lineage>
        <taxon>Bacteria</taxon>
        <taxon>Pseudomonadati</taxon>
        <taxon>Pseudomonadota</taxon>
        <taxon>Betaproteobacteria</taxon>
        <taxon>Burkholderiales</taxon>
        <taxon>Burkholderiaceae</taxon>
        <taxon>Paraburkholderia</taxon>
    </lineage>
</organism>
<dbReference type="Proteomes" id="UP000295727">
    <property type="component" value="Chromosome 3"/>
</dbReference>
<dbReference type="OrthoDB" id="9809792at2"/>
<dbReference type="CDD" id="cd00448">
    <property type="entry name" value="YjgF_YER057c_UK114_family"/>
    <property type="match status" value="1"/>
</dbReference>
<dbReference type="InterPro" id="IPR006175">
    <property type="entry name" value="YjgF/YER057c/UK114"/>
</dbReference>
<dbReference type="KEGG" id="ppai:E1956_30405"/>
<evidence type="ECO:0000313" key="1">
    <source>
        <dbReference type="EMBL" id="QBR01498.1"/>
    </source>
</evidence>